<accession>A0AAN9QZA9</accession>
<feature type="transmembrane region" description="Helical" evidence="1">
    <location>
        <begin position="50"/>
        <end position="73"/>
    </location>
</feature>
<protein>
    <submittedName>
        <fullName evidence="2">Uncharacterized protein</fullName>
    </submittedName>
</protein>
<evidence type="ECO:0000313" key="3">
    <source>
        <dbReference type="Proteomes" id="UP001374584"/>
    </source>
</evidence>
<dbReference type="Proteomes" id="UP001374584">
    <property type="component" value="Unassembled WGS sequence"/>
</dbReference>
<proteinExistence type="predicted"/>
<keyword evidence="1" id="KW-0812">Transmembrane</keyword>
<feature type="transmembrane region" description="Helical" evidence="1">
    <location>
        <begin position="25"/>
        <end position="44"/>
    </location>
</feature>
<gene>
    <name evidence="2" type="ORF">VNO80_15477</name>
</gene>
<keyword evidence="3" id="KW-1185">Reference proteome</keyword>
<organism evidence="2 3">
    <name type="scientific">Phaseolus coccineus</name>
    <name type="common">Scarlet runner bean</name>
    <name type="synonym">Phaseolus multiflorus</name>
    <dbReference type="NCBI Taxonomy" id="3886"/>
    <lineage>
        <taxon>Eukaryota</taxon>
        <taxon>Viridiplantae</taxon>
        <taxon>Streptophyta</taxon>
        <taxon>Embryophyta</taxon>
        <taxon>Tracheophyta</taxon>
        <taxon>Spermatophyta</taxon>
        <taxon>Magnoliopsida</taxon>
        <taxon>eudicotyledons</taxon>
        <taxon>Gunneridae</taxon>
        <taxon>Pentapetalae</taxon>
        <taxon>rosids</taxon>
        <taxon>fabids</taxon>
        <taxon>Fabales</taxon>
        <taxon>Fabaceae</taxon>
        <taxon>Papilionoideae</taxon>
        <taxon>50 kb inversion clade</taxon>
        <taxon>NPAAA clade</taxon>
        <taxon>indigoferoid/millettioid clade</taxon>
        <taxon>Phaseoleae</taxon>
        <taxon>Phaseolus</taxon>
    </lineage>
</organism>
<sequence length="75" mass="8612">MERSSNEKRGNRGVYPIMHNMRTPINLSNIYVSAFFCGKLVVLLPKVELAFLLFLELLPTKLFLSPLTFFISFST</sequence>
<reference evidence="2 3" key="1">
    <citation type="submission" date="2024-01" db="EMBL/GenBank/DDBJ databases">
        <title>The genomes of 5 underutilized Papilionoideae crops provide insights into root nodulation and disease resistanc.</title>
        <authorList>
            <person name="Jiang F."/>
        </authorList>
    </citation>
    <scope>NUCLEOTIDE SEQUENCE [LARGE SCALE GENOMIC DNA]</scope>
    <source>
        <strain evidence="2">JINMINGXINNONG_FW02</strain>
        <tissue evidence="2">Leaves</tissue>
    </source>
</reference>
<comment type="caution">
    <text evidence="2">The sequence shown here is derived from an EMBL/GenBank/DDBJ whole genome shotgun (WGS) entry which is preliminary data.</text>
</comment>
<keyword evidence="1" id="KW-0472">Membrane</keyword>
<dbReference type="AlphaFoldDB" id="A0AAN9QZA9"/>
<keyword evidence="1" id="KW-1133">Transmembrane helix</keyword>
<evidence type="ECO:0000313" key="2">
    <source>
        <dbReference type="EMBL" id="KAK7356210.1"/>
    </source>
</evidence>
<evidence type="ECO:0000256" key="1">
    <source>
        <dbReference type="SAM" id="Phobius"/>
    </source>
</evidence>
<name>A0AAN9QZA9_PHACN</name>
<dbReference type="EMBL" id="JAYMYR010000006">
    <property type="protein sequence ID" value="KAK7356210.1"/>
    <property type="molecule type" value="Genomic_DNA"/>
</dbReference>